<evidence type="ECO:0000256" key="3">
    <source>
        <dbReference type="ARBA" id="ARBA00023237"/>
    </source>
</evidence>
<dbReference type="GO" id="GO:0098046">
    <property type="term" value="C:type V protein secretion system complex"/>
    <property type="evidence" value="ECO:0007669"/>
    <property type="project" value="TreeGrafter"/>
</dbReference>
<dbReference type="EMBL" id="CP102774">
    <property type="protein sequence ID" value="UZF87187.1"/>
    <property type="molecule type" value="Genomic_DNA"/>
</dbReference>
<keyword evidence="2" id="KW-0812">Transmembrane</keyword>
<dbReference type="InterPro" id="IPR013686">
    <property type="entry name" value="Polypept-transport_assoc_ShlB"/>
</dbReference>
<protein>
    <submittedName>
        <fullName evidence="6">ShlB/FhaC/HecB family hemolysin secretion/activation protein</fullName>
    </submittedName>
</protein>
<evidence type="ECO:0000256" key="2">
    <source>
        <dbReference type="ARBA" id="ARBA00022692"/>
    </source>
</evidence>
<feature type="domain" description="Haemolysin activator HlyB C-terminal" evidence="4">
    <location>
        <begin position="144"/>
        <end position="477"/>
    </location>
</feature>
<sequence length="517" mass="55106">MSIRLSGVTIEGGLGELSAEHQRLQKRLASGRIPASELFAAARELEAAYARAGYVLMRVVLPAQNLNDGGKLRILIVNGYVERLDLSALPENVRGRVESVLRPLVGKRELRLADIERRLVIAGDTPGVALRSALSPGAEPGATVLVVSAGYRPVTGSVGYDNTLSSALGRSTVSTGLEVNSVLGWGETFYLRAAGHPSGNDNSGFGGLFDSYPRMRTLSGGAVIPLGIDGLTLNLEATESRTAPKPPFGLPQTASQFERYSARLRYPWLRSRTLSFASELIFDAEEERIDLFLPGLKLPLSLDRLRVLRAAADGSMLLPTGGVLSGRAILSAGLKAFGARTAADASPLLPLSRFGADADFRKFEAILSLAQPLAEHLGVAFMARGQTSFNQALPRAEQIGTASFQELSTFDAGTLGGDSGWVLRGEVNSPWSTSFAGVPMSATPYAFAATGALYLVHPTAVEQATTHVTSVGLGVRLAATLDPSFSQASLSLEYGRRFRDDRIPNDNRFTMVGSIRF</sequence>
<evidence type="ECO:0000259" key="5">
    <source>
        <dbReference type="Pfam" id="PF08479"/>
    </source>
</evidence>
<gene>
    <name evidence="6" type="ORF">NWE54_26140</name>
</gene>
<dbReference type="PANTHER" id="PTHR34597">
    <property type="entry name" value="SLR1661 PROTEIN"/>
    <property type="match status" value="1"/>
</dbReference>
<evidence type="ECO:0000259" key="4">
    <source>
        <dbReference type="Pfam" id="PF03865"/>
    </source>
</evidence>
<accession>A0A9E7ZVM4</accession>
<dbReference type="AlphaFoldDB" id="A0A9E7ZVM4"/>
<dbReference type="Pfam" id="PF08479">
    <property type="entry name" value="POTRA_2"/>
    <property type="match status" value="1"/>
</dbReference>
<dbReference type="InterPro" id="IPR051544">
    <property type="entry name" value="TPS_OM_transporter"/>
</dbReference>
<dbReference type="GO" id="GO:0046819">
    <property type="term" value="P:protein secretion by the type V secretion system"/>
    <property type="evidence" value="ECO:0007669"/>
    <property type="project" value="TreeGrafter"/>
</dbReference>
<evidence type="ECO:0000256" key="1">
    <source>
        <dbReference type="ARBA" id="ARBA00022452"/>
    </source>
</evidence>
<feature type="domain" description="Polypeptide-transport-associated ShlB-type" evidence="5">
    <location>
        <begin position="19"/>
        <end position="79"/>
    </location>
</feature>
<proteinExistence type="predicted"/>
<reference evidence="6" key="1">
    <citation type="submission" date="2022-08" db="EMBL/GenBank/DDBJ databases">
        <title>Complete Genome Sequences of 2 Bosea sp. soil isolates.</title>
        <authorList>
            <person name="Alvarez Arevalo M."/>
            <person name="Sterndorff E.B."/>
            <person name="Faurdal D."/>
            <person name="Joergensen T.S."/>
            <person name="Weber T."/>
        </authorList>
    </citation>
    <scope>NUCLEOTIDE SEQUENCE</scope>
    <source>
        <strain evidence="6">NBC_00436</strain>
    </source>
</reference>
<name>A0A9E7ZVM4_9HYPH</name>
<dbReference type="InterPro" id="IPR005565">
    <property type="entry name" value="Hemolysn_activator_HlyB_C"/>
</dbReference>
<evidence type="ECO:0000313" key="6">
    <source>
        <dbReference type="EMBL" id="UZF87187.1"/>
    </source>
</evidence>
<dbReference type="PANTHER" id="PTHR34597:SF3">
    <property type="entry name" value="OUTER MEMBRANE TRANSPORTER CDIB"/>
    <property type="match status" value="1"/>
</dbReference>
<dbReference type="Gene3D" id="2.40.160.50">
    <property type="entry name" value="membrane protein fhac: a member of the omp85/tpsb transporter family"/>
    <property type="match status" value="1"/>
</dbReference>
<dbReference type="Pfam" id="PF03865">
    <property type="entry name" value="ShlB"/>
    <property type="match status" value="1"/>
</dbReference>
<organism evidence="6">
    <name type="scientific">Bosea sp. NBC_00436</name>
    <dbReference type="NCBI Taxonomy" id="2969620"/>
    <lineage>
        <taxon>Bacteria</taxon>
        <taxon>Pseudomonadati</taxon>
        <taxon>Pseudomonadota</taxon>
        <taxon>Alphaproteobacteria</taxon>
        <taxon>Hyphomicrobiales</taxon>
        <taxon>Boseaceae</taxon>
        <taxon>Bosea</taxon>
    </lineage>
</organism>
<dbReference type="Gene3D" id="3.10.20.310">
    <property type="entry name" value="membrane protein fhac"/>
    <property type="match status" value="1"/>
</dbReference>
<dbReference type="GO" id="GO:0008320">
    <property type="term" value="F:protein transmembrane transporter activity"/>
    <property type="evidence" value="ECO:0007669"/>
    <property type="project" value="TreeGrafter"/>
</dbReference>
<keyword evidence="1" id="KW-0472">Membrane</keyword>
<keyword evidence="3" id="KW-0998">Cell outer membrane</keyword>
<keyword evidence="1" id="KW-1134">Transmembrane beta strand</keyword>